<dbReference type="EMBL" id="GBEZ01014353">
    <property type="protein sequence ID" value="JAC71713.1"/>
    <property type="molecule type" value="Transcribed_RNA"/>
</dbReference>
<proteinExistence type="predicted"/>
<organism evidence="2">
    <name type="scientific">Tetraselmis sp. GSL018</name>
    <dbReference type="NCBI Taxonomy" id="582737"/>
    <lineage>
        <taxon>Eukaryota</taxon>
        <taxon>Viridiplantae</taxon>
        <taxon>Chlorophyta</taxon>
        <taxon>core chlorophytes</taxon>
        <taxon>Chlorodendrophyceae</taxon>
        <taxon>Chlorodendrales</taxon>
        <taxon>Chlorodendraceae</taxon>
        <taxon>Tetraselmis</taxon>
    </lineage>
</organism>
<accession>A0A061RIB6</accession>
<evidence type="ECO:0000313" key="2">
    <source>
        <dbReference type="EMBL" id="JAC71713.1"/>
    </source>
</evidence>
<gene>
    <name evidence="2" type="ORF">TSPGSL018_1291</name>
</gene>
<dbReference type="AlphaFoldDB" id="A0A061RIB6"/>
<keyword evidence="1" id="KW-0812">Transmembrane</keyword>
<feature type="non-terminal residue" evidence="2">
    <location>
        <position position="1"/>
    </location>
</feature>
<evidence type="ECO:0000256" key="1">
    <source>
        <dbReference type="SAM" id="Phobius"/>
    </source>
</evidence>
<keyword evidence="1" id="KW-0472">Membrane</keyword>
<keyword evidence="1" id="KW-1133">Transmembrane helix</keyword>
<name>A0A061RIB6_9CHLO</name>
<feature type="transmembrane region" description="Helical" evidence="1">
    <location>
        <begin position="6"/>
        <end position="23"/>
    </location>
</feature>
<protein>
    <submittedName>
        <fullName evidence="2">Uncharacterized protein</fullName>
    </submittedName>
</protein>
<sequence length="45" mass="5252">LFKVVFIDICLSLLMLIVNMSMVDPQPKENFGRDQTQNQQLKSRL</sequence>
<reference evidence="2" key="1">
    <citation type="submission" date="2014-05" db="EMBL/GenBank/DDBJ databases">
        <title>The transcriptome of the halophilic microalga Tetraselmis sp. GSL018 isolated from the Great Salt Lake, Utah.</title>
        <authorList>
            <person name="Jinkerson R.E."/>
            <person name="D'Adamo S."/>
            <person name="Posewitz M.C."/>
        </authorList>
    </citation>
    <scope>NUCLEOTIDE SEQUENCE</scope>
    <source>
        <strain evidence="2">GSL018</strain>
    </source>
</reference>